<protein>
    <submittedName>
        <fullName evidence="5">Methyltransferase</fullName>
    </submittedName>
</protein>
<reference evidence="5 6" key="1">
    <citation type="journal article" date="2013" name="Genome Announc.">
        <title>Draft Genome Sequence of an Alphaproteobacterium, Caenispirillum salinarum AK4(T), Isolated from a Solar Saltern.</title>
        <authorList>
            <person name="Khatri I."/>
            <person name="Singh A."/>
            <person name="Korpole S."/>
            <person name="Pinnaka A.K."/>
            <person name="Subramanian S."/>
        </authorList>
    </citation>
    <scope>NUCLEOTIDE SEQUENCE [LARGE SCALE GENOMIC DNA]</scope>
    <source>
        <strain evidence="5 6">AK4</strain>
    </source>
</reference>
<evidence type="ECO:0000259" key="3">
    <source>
        <dbReference type="Pfam" id="PF01170"/>
    </source>
</evidence>
<dbReference type="GO" id="GO:0008990">
    <property type="term" value="F:rRNA (guanine-N2-)-methyltransferase activity"/>
    <property type="evidence" value="ECO:0007669"/>
    <property type="project" value="TreeGrafter"/>
</dbReference>
<evidence type="ECO:0000256" key="1">
    <source>
        <dbReference type="ARBA" id="ARBA00022603"/>
    </source>
</evidence>
<dbReference type="InterPro" id="IPR054170">
    <property type="entry name" value="RlmL_1st"/>
</dbReference>
<dbReference type="SUPFAM" id="SSF53335">
    <property type="entry name" value="S-adenosyl-L-methionine-dependent methyltransferases"/>
    <property type="match status" value="1"/>
</dbReference>
<dbReference type="PANTHER" id="PTHR47313:SF1">
    <property type="entry name" value="RIBOSOMAL RNA LARGE SUBUNIT METHYLTRANSFERASE K_L"/>
    <property type="match status" value="1"/>
</dbReference>
<dbReference type="Gene3D" id="3.40.50.150">
    <property type="entry name" value="Vaccinia Virus protein VP39"/>
    <property type="match status" value="1"/>
</dbReference>
<dbReference type="eggNOG" id="COG0116">
    <property type="taxonomic scope" value="Bacteria"/>
</dbReference>
<evidence type="ECO:0000256" key="2">
    <source>
        <dbReference type="ARBA" id="ARBA00022679"/>
    </source>
</evidence>
<proteinExistence type="predicted"/>
<feature type="domain" description="Ribosomal RNA large subunit methyltransferase K/L-like methyltransferase" evidence="3">
    <location>
        <begin position="160"/>
        <end position="348"/>
    </location>
</feature>
<dbReference type="InterPro" id="IPR000241">
    <property type="entry name" value="RlmKL-like_Mtase"/>
</dbReference>
<comment type="caution">
    <text evidence="5">The sequence shown here is derived from an EMBL/GenBank/DDBJ whole genome shotgun (WGS) entry which is preliminary data.</text>
</comment>
<organism evidence="5 6">
    <name type="scientific">Caenispirillum salinarum AK4</name>
    <dbReference type="NCBI Taxonomy" id="1238182"/>
    <lineage>
        <taxon>Bacteria</taxon>
        <taxon>Pseudomonadati</taxon>
        <taxon>Pseudomonadota</taxon>
        <taxon>Alphaproteobacteria</taxon>
        <taxon>Rhodospirillales</taxon>
        <taxon>Novispirillaceae</taxon>
        <taxon>Caenispirillum</taxon>
    </lineage>
</organism>
<dbReference type="Gene3D" id="3.30.2130.30">
    <property type="match status" value="1"/>
</dbReference>
<keyword evidence="6" id="KW-1185">Reference proteome</keyword>
<dbReference type="InterPro" id="IPR029063">
    <property type="entry name" value="SAM-dependent_MTases_sf"/>
</dbReference>
<dbReference type="AlphaFoldDB" id="K9GZ97"/>
<accession>K9GZ97</accession>
<gene>
    <name evidence="5" type="ORF">C882_0170</name>
</gene>
<dbReference type="PATRIC" id="fig|1238182.3.peg.2386"/>
<dbReference type="STRING" id="1238182.C882_0170"/>
<dbReference type="InterPro" id="IPR053943">
    <property type="entry name" value="RlmKL-like_Mtase_CS"/>
</dbReference>
<dbReference type="Proteomes" id="UP000009881">
    <property type="component" value="Unassembled WGS sequence"/>
</dbReference>
<keyword evidence="1 5" id="KW-0489">Methyltransferase</keyword>
<dbReference type="OrthoDB" id="9809404at2"/>
<evidence type="ECO:0000259" key="4">
    <source>
        <dbReference type="Pfam" id="PF22020"/>
    </source>
</evidence>
<dbReference type="EMBL" id="ANHY01000010">
    <property type="protein sequence ID" value="EKV30089.1"/>
    <property type="molecule type" value="Genomic_DNA"/>
</dbReference>
<sequence length="375" mass="40201">MTSDSDLDIFLVTLPGLEDTLRAEAVEQGFRAPRVVPGGVTVRGGWAAVWRANLVLRGASRVLARVGSFRAFHLAQLDKRARRFPWADVLRPDVPVRVEAACKGSRIYHAGAAAQRITHAMQAELGVPVSAEAAVVVKARIENDVCTISIDTSGEPLHRRGHKEAVSKAPLRETMAAMFLRQCGFGSTMPVVDPMCGSGTFILEAAEIAAGLVPGRSRAFAFEQLATFDPAAWADMRATAGAPKAPPAEPRFFGSDRDAGAVRMSRENAGRAGVSAWTDFRERAVSDVAPPETTGPGLVMVNPPYGARIGDRKTLTPLYRALGRTLRERFAGWRVGLLTSDETLARATDLPLEPAGPPVPHGGIRVTLYRSPPLA</sequence>
<dbReference type="PANTHER" id="PTHR47313">
    <property type="entry name" value="RIBOSOMAL RNA LARGE SUBUNIT METHYLTRANSFERASE K/L"/>
    <property type="match status" value="1"/>
</dbReference>
<evidence type="ECO:0000313" key="6">
    <source>
        <dbReference type="Proteomes" id="UP000009881"/>
    </source>
</evidence>
<feature type="domain" description="RlmL ferredoxin-like" evidence="4">
    <location>
        <begin position="9"/>
        <end position="63"/>
    </location>
</feature>
<dbReference type="Pfam" id="PF01170">
    <property type="entry name" value="UPF0020"/>
    <property type="match status" value="1"/>
</dbReference>
<dbReference type="PROSITE" id="PS01261">
    <property type="entry name" value="UPF0020"/>
    <property type="match status" value="1"/>
</dbReference>
<dbReference type="CDD" id="cd11715">
    <property type="entry name" value="THUMP_AdoMetMT"/>
    <property type="match status" value="1"/>
</dbReference>
<keyword evidence="2 5" id="KW-0808">Transferase</keyword>
<dbReference type="Pfam" id="PF22020">
    <property type="entry name" value="RlmL_1st"/>
    <property type="match status" value="1"/>
</dbReference>
<dbReference type="RefSeq" id="WP_009540830.1">
    <property type="nucleotide sequence ID" value="NZ_ANHY01000010.1"/>
</dbReference>
<evidence type="ECO:0000313" key="5">
    <source>
        <dbReference type="EMBL" id="EKV30089.1"/>
    </source>
</evidence>
<name>K9GZ97_9PROT</name>
<dbReference type="GO" id="GO:0070043">
    <property type="term" value="F:rRNA (guanine-N7-)-methyltransferase activity"/>
    <property type="evidence" value="ECO:0007669"/>
    <property type="project" value="TreeGrafter"/>
</dbReference>